<dbReference type="GO" id="GO:0030983">
    <property type="term" value="F:mismatched DNA binding"/>
    <property type="evidence" value="ECO:0007669"/>
    <property type="project" value="InterPro"/>
</dbReference>
<feature type="domain" description="DNA mismatch repair protein S5" evidence="7">
    <location>
        <begin position="247"/>
        <end position="364"/>
    </location>
</feature>
<feature type="compositionally biased region" description="Basic and acidic residues" evidence="6">
    <location>
        <begin position="400"/>
        <end position="413"/>
    </location>
</feature>
<keyword evidence="4" id="KW-0234">DNA repair</keyword>
<dbReference type="Proteomes" id="UP001061958">
    <property type="component" value="Unassembled WGS sequence"/>
</dbReference>
<dbReference type="InterPro" id="IPR014721">
    <property type="entry name" value="Ribsml_uS5_D2-typ_fold_subgr"/>
</dbReference>
<dbReference type="InterPro" id="IPR013507">
    <property type="entry name" value="DNA_mismatch_S5_2-like"/>
</dbReference>
<comment type="caution">
    <text evidence="8">The sequence shown here is derived from an EMBL/GenBank/DDBJ whole genome shotgun (WGS) entry which is preliminary data.</text>
</comment>
<comment type="subcellular location">
    <subcellularLocation>
        <location evidence="1">Nucleus</location>
    </subcellularLocation>
</comment>
<dbReference type="SUPFAM" id="SSF54211">
    <property type="entry name" value="Ribosomal protein S5 domain 2-like"/>
    <property type="match status" value="1"/>
</dbReference>
<dbReference type="PANTHER" id="PTHR10073:SF12">
    <property type="entry name" value="DNA MISMATCH REPAIR PROTEIN MLH1"/>
    <property type="match status" value="1"/>
</dbReference>
<dbReference type="InterPro" id="IPR036890">
    <property type="entry name" value="HATPase_C_sf"/>
</dbReference>
<dbReference type="GO" id="GO:0006298">
    <property type="term" value="P:mismatch repair"/>
    <property type="evidence" value="ECO:0007669"/>
    <property type="project" value="InterPro"/>
</dbReference>
<dbReference type="SUPFAM" id="SSF55874">
    <property type="entry name" value="ATPase domain of HSP90 chaperone/DNA topoisomerase II/histidine kinase"/>
    <property type="match status" value="1"/>
</dbReference>
<dbReference type="FunFam" id="3.30.565.10:FF:000003">
    <property type="entry name" value="DNA mismatch repair endonuclease MutL"/>
    <property type="match status" value="1"/>
</dbReference>
<dbReference type="InterPro" id="IPR014762">
    <property type="entry name" value="DNA_mismatch_repair_CS"/>
</dbReference>
<dbReference type="GO" id="GO:0016887">
    <property type="term" value="F:ATP hydrolysis activity"/>
    <property type="evidence" value="ECO:0007669"/>
    <property type="project" value="InterPro"/>
</dbReference>
<sequence>MVLTEKSEALSGIESSAKPVKTEEELLAHRPIRRLDKDVANRIAAGEVILRPASVVKELLENSIDAQATRIEVSLLDGGLKTIKFKDDGEGIHPDDLNLLCERFATSKMTKYEDLLSISTFGFRGEALASISFVSHLTVTTMKETSDFAYQAYFENGQLVPSDRLGTPNPKKCSGVKGTTFIVEDLFYNCPLRRRSLNNSKEEYRFIIDLLMKYSVRYPSVSFSCKRLESTKYDFFTPCVESELASIGSVYGKELTEELLEVGAFTTTFSFRGYVTNANYSLRRPQYLLFVNGRLIEWQSLKRAISSLYSSLLPKSSYPFVYINMAIDSHRLDVNVHPAKRQIYVLDEDNIVENVLHSIEAKLSRTSSSRNFHTVTLRDTSYRESIESFTSHLEKYTLDHQSVSEEKRGKTSTKEGSYLSDERNATVISNSSFTPSKERRPYKKIRTSLLHSNCSLDSFLSTESSYDADCTSEGRLFREGSTGQSSVDLLLQENSSDQSYFGDIELDSAVDDKIFHEWKRDSVAYFIRERLDIFANDCHDGIKKMLSESCFIGGVDEDHILVQYQTKLFWLNLTRLSKGMFFQKSLKMIQNFDFVKISPKISVFESILMHLNSHVENCELQQEKHYEIVTEVSNVLSKYRNLLREYFAITFEGNQLSHFFLTGMPRLCEGFLFRQQLIGEFLFRLGGETRWYDLELFLEDICVSLSCLFSCSFNSHEDTVEKSMLSVYTPETGDIRRQQILFETLRTNFDPPKECATNGDVIEITSLERLFRVFERC</sequence>
<reference evidence="8" key="2">
    <citation type="submission" date="2022-01" db="EMBL/GenBank/DDBJ databases">
        <authorList>
            <person name="Hirooka S."/>
            <person name="Miyagishima S.Y."/>
        </authorList>
    </citation>
    <scope>NUCLEOTIDE SEQUENCE</scope>
    <source>
        <strain evidence="8">NBRC 102759</strain>
    </source>
</reference>
<proteinExistence type="inferred from homology"/>
<dbReference type="PANTHER" id="PTHR10073">
    <property type="entry name" value="DNA MISMATCH REPAIR PROTEIN MLH, PMS, MUTL"/>
    <property type="match status" value="1"/>
</dbReference>
<dbReference type="Gene3D" id="3.30.230.10">
    <property type="match status" value="1"/>
</dbReference>
<evidence type="ECO:0000256" key="2">
    <source>
        <dbReference type="ARBA" id="ARBA00006082"/>
    </source>
</evidence>
<dbReference type="Gene3D" id="3.30.565.10">
    <property type="entry name" value="Histidine kinase-like ATPase, C-terminal domain"/>
    <property type="match status" value="1"/>
</dbReference>
<protein>
    <recommendedName>
        <fullName evidence="7">DNA mismatch repair protein S5 domain-containing protein</fullName>
    </recommendedName>
</protein>
<dbReference type="AlphaFoldDB" id="A0A9C7PQQ9"/>
<evidence type="ECO:0000256" key="1">
    <source>
        <dbReference type="ARBA" id="ARBA00004123"/>
    </source>
</evidence>
<dbReference type="GO" id="GO:0005524">
    <property type="term" value="F:ATP binding"/>
    <property type="evidence" value="ECO:0007669"/>
    <property type="project" value="InterPro"/>
</dbReference>
<keyword evidence="3" id="KW-0227">DNA damage</keyword>
<feature type="region of interest" description="Disordered" evidence="6">
    <location>
        <begin position="400"/>
        <end position="419"/>
    </location>
</feature>
<accession>A0A9C7PQQ9</accession>
<dbReference type="OrthoDB" id="10263226at2759"/>
<evidence type="ECO:0000256" key="5">
    <source>
        <dbReference type="ARBA" id="ARBA00023242"/>
    </source>
</evidence>
<dbReference type="Pfam" id="PF16413">
    <property type="entry name" value="Mlh1_C"/>
    <property type="match status" value="1"/>
</dbReference>
<dbReference type="GO" id="GO:0140664">
    <property type="term" value="F:ATP-dependent DNA damage sensor activity"/>
    <property type="evidence" value="ECO:0007669"/>
    <property type="project" value="InterPro"/>
</dbReference>
<keyword evidence="5" id="KW-0539">Nucleus</keyword>
<dbReference type="InterPro" id="IPR032189">
    <property type="entry name" value="Mlh1_C"/>
</dbReference>
<name>A0A9C7PQQ9_9RHOD</name>
<gene>
    <name evidence="8" type="ORF">GpartN1_g551.t1</name>
</gene>
<evidence type="ECO:0000313" key="8">
    <source>
        <dbReference type="EMBL" id="GJQ08760.1"/>
    </source>
</evidence>
<dbReference type="PROSITE" id="PS00058">
    <property type="entry name" value="DNA_MISMATCH_REPAIR_1"/>
    <property type="match status" value="1"/>
</dbReference>
<dbReference type="InterPro" id="IPR038973">
    <property type="entry name" value="MutL/Mlh/Pms-like"/>
</dbReference>
<dbReference type="CDD" id="cd16926">
    <property type="entry name" value="HATPase_MutL-MLH-PMS-like"/>
    <property type="match status" value="1"/>
</dbReference>
<evidence type="ECO:0000256" key="3">
    <source>
        <dbReference type="ARBA" id="ARBA00022763"/>
    </source>
</evidence>
<dbReference type="FunFam" id="3.30.230.10:FF:000014">
    <property type="entry name" value="DNA mismatch repair protein Mlh1"/>
    <property type="match status" value="1"/>
</dbReference>
<organism evidence="8 9">
    <name type="scientific">Galdieria partita</name>
    <dbReference type="NCBI Taxonomy" id="83374"/>
    <lineage>
        <taxon>Eukaryota</taxon>
        <taxon>Rhodophyta</taxon>
        <taxon>Bangiophyceae</taxon>
        <taxon>Galdieriales</taxon>
        <taxon>Galdieriaceae</taxon>
        <taxon>Galdieria</taxon>
    </lineage>
</organism>
<dbReference type="Pfam" id="PF13589">
    <property type="entry name" value="HATPase_c_3"/>
    <property type="match status" value="1"/>
</dbReference>
<dbReference type="Pfam" id="PF01119">
    <property type="entry name" value="DNA_mis_repair"/>
    <property type="match status" value="1"/>
</dbReference>
<evidence type="ECO:0000256" key="6">
    <source>
        <dbReference type="SAM" id="MobiDB-lite"/>
    </source>
</evidence>
<dbReference type="InterPro" id="IPR002099">
    <property type="entry name" value="MutL/Mlh/PMS"/>
</dbReference>
<dbReference type="GO" id="GO:0032389">
    <property type="term" value="C:MutLalpha complex"/>
    <property type="evidence" value="ECO:0007669"/>
    <property type="project" value="TreeGrafter"/>
</dbReference>
<evidence type="ECO:0000259" key="7">
    <source>
        <dbReference type="SMART" id="SM01340"/>
    </source>
</evidence>
<dbReference type="InterPro" id="IPR020568">
    <property type="entry name" value="Ribosomal_Su5_D2-typ_SF"/>
</dbReference>
<evidence type="ECO:0000313" key="9">
    <source>
        <dbReference type="Proteomes" id="UP001061958"/>
    </source>
</evidence>
<dbReference type="NCBIfam" id="TIGR00585">
    <property type="entry name" value="mutl"/>
    <property type="match status" value="1"/>
</dbReference>
<dbReference type="SMART" id="SM01340">
    <property type="entry name" value="DNA_mis_repair"/>
    <property type="match status" value="1"/>
</dbReference>
<keyword evidence="9" id="KW-1185">Reference proteome</keyword>
<evidence type="ECO:0000256" key="4">
    <source>
        <dbReference type="ARBA" id="ARBA00023204"/>
    </source>
</evidence>
<reference evidence="8" key="1">
    <citation type="journal article" date="2022" name="Proc. Natl. Acad. Sci. U.S.A.">
        <title>Life cycle and functional genomics of the unicellular red alga Galdieria for elucidating algal and plant evolution and industrial use.</title>
        <authorList>
            <person name="Hirooka S."/>
            <person name="Itabashi T."/>
            <person name="Ichinose T.M."/>
            <person name="Onuma R."/>
            <person name="Fujiwara T."/>
            <person name="Yamashita S."/>
            <person name="Jong L.W."/>
            <person name="Tomita R."/>
            <person name="Iwane A.H."/>
            <person name="Miyagishima S.Y."/>
        </authorList>
    </citation>
    <scope>NUCLEOTIDE SEQUENCE</scope>
    <source>
        <strain evidence="8">NBRC 102759</strain>
    </source>
</reference>
<comment type="similarity">
    <text evidence="2">Belongs to the DNA mismatch repair MutL/HexB family.</text>
</comment>
<dbReference type="EMBL" id="BQMJ01000004">
    <property type="protein sequence ID" value="GJQ08760.1"/>
    <property type="molecule type" value="Genomic_DNA"/>
</dbReference>